<reference evidence="4" key="1">
    <citation type="journal article" date="2014" name="Int. J. Syst. Evol. Microbiol.">
        <title>Complete genome sequence of Corynebacterium casei LMG S-19264T (=DSM 44701T), isolated from a smear-ripened cheese.</title>
        <authorList>
            <consortium name="US DOE Joint Genome Institute (JGI-PGF)"/>
            <person name="Walter F."/>
            <person name="Albersmeier A."/>
            <person name="Kalinowski J."/>
            <person name="Ruckert C."/>
        </authorList>
    </citation>
    <scope>NUCLEOTIDE SEQUENCE</scope>
    <source>
        <strain evidence="4">KCTC 12988</strain>
    </source>
</reference>
<dbReference type="AlphaFoldDB" id="A0A918TNX9"/>
<evidence type="ECO:0000259" key="3">
    <source>
        <dbReference type="Pfam" id="PF11800"/>
    </source>
</evidence>
<dbReference type="EMBL" id="BMXI01000009">
    <property type="protein sequence ID" value="GHC56090.1"/>
    <property type="molecule type" value="Genomic_DNA"/>
</dbReference>
<name>A0A918TNX9_9BACT</name>
<dbReference type="InterPro" id="IPR021760">
    <property type="entry name" value="RepC_C"/>
</dbReference>
<accession>A0A918TNX9</accession>
<dbReference type="NCBIfam" id="NF040974">
    <property type="entry name" value="RepABC_RepC"/>
    <property type="match status" value="1"/>
</dbReference>
<sequence length="392" mass="43909">MVDLLAYYLRFTRECDWEEGARPVVYQSLSKTALDIGVSERQIQKLEKALSEVGALTWRDSGNLRRYGQRCTQSGKILYAFGVDLSPLAEREEELTQLLEEKEAYARSWMEAKRQISFYRRQVKALLAEAAEQSSHLEVAKLEGCYQAIAIQIRTHLKLSRLKTMIIEHRELYLATKALAEQGRSVAQDCAQTEKETPKNEEKFAHNKDTNQIPFNKLNTSRAAPNRLARGRKGEASSSKETSSPTDSPSAQRRAGETQPHSTPTETSQGSGAGKISLNQILNASSSRFREYLPRTLNAVNEYHLVDAADRLRTTLQISKGSWSRACQTMGRVGAAICLMLTDQAALREINPARIPGAYFNALIKRSQSSELNLKPAIFALLKRQKRAGICS</sequence>
<dbReference type="Pfam" id="PF03428">
    <property type="entry name" value="RP-C"/>
    <property type="match status" value="1"/>
</dbReference>
<reference evidence="4" key="2">
    <citation type="submission" date="2020-09" db="EMBL/GenBank/DDBJ databases">
        <authorList>
            <person name="Sun Q."/>
            <person name="Kim S."/>
        </authorList>
    </citation>
    <scope>NUCLEOTIDE SEQUENCE</scope>
    <source>
        <strain evidence="4">KCTC 12988</strain>
    </source>
</reference>
<comment type="caution">
    <text evidence="4">The sequence shown here is derived from an EMBL/GenBank/DDBJ whole genome shotgun (WGS) entry which is preliminary data.</text>
</comment>
<dbReference type="Pfam" id="PF11800">
    <property type="entry name" value="RP-C_C"/>
    <property type="match status" value="1"/>
</dbReference>
<keyword evidence="5" id="KW-1185">Reference proteome</keyword>
<feature type="domain" description="Plasmid replication protein C N-terminal" evidence="2">
    <location>
        <begin position="4"/>
        <end position="129"/>
    </location>
</feature>
<dbReference type="Proteomes" id="UP000644507">
    <property type="component" value="Unassembled WGS sequence"/>
</dbReference>
<protein>
    <submittedName>
        <fullName evidence="4">Uncharacterized protein</fullName>
    </submittedName>
</protein>
<dbReference type="InterPro" id="IPR047611">
    <property type="entry name" value="RepABC_RepC"/>
</dbReference>
<evidence type="ECO:0000259" key="2">
    <source>
        <dbReference type="Pfam" id="PF03428"/>
    </source>
</evidence>
<feature type="compositionally biased region" description="Low complexity" evidence="1">
    <location>
        <begin position="237"/>
        <end position="250"/>
    </location>
</feature>
<organism evidence="4 5">
    <name type="scientific">Roseibacillus persicicus</name>
    <dbReference type="NCBI Taxonomy" id="454148"/>
    <lineage>
        <taxon>Bacteria</taxon>
        <taxon>Pseudomonadati</taxon>
        <taxon>Verrucomicrobiota</taxon>
        <taxon>Verrucomicrobiia</taxon>
        <taxon>Verrucomicrobiales</taxon>
        <taxon>Verrucomicrobiaceae</taxon>
        <taxon>Roseibacillus</taxon>
    </lineage>
</organism>
<feature type="domain" description="Plasmid replication protein C C-terminal" evidence="3">
    <location>
        <begin position="280"/>
        <end position="383"/>
    </location>
</feature>
<feature type="region of interest" description="Disordered" evidence="1">
    <location>
        <begin position="189"/>
        <end position="275"/>
    </location>
</feature>
<evidence type="ECO:0000313" key="4">
    <source>
        <dbReference type="EMBL" id="GHC56090.1"/>
    </source>
</evidence>
<gene>
    <name evidence="4" type="ORF">GCM10007100_23730</name>
</gene>
<proteinExistence type="predicted"/>
<feature type="compositionally biased region" description="Polar residues" evidence="1">
    <location>
        <begin position="259"/>
        <end position="270"/>
    </location>
</feature>
<dbReference type="InterPro" id="IPR005090">
    <property type="entry name" value="RepC_N"/>
</dbReference>
<feature type="compositionally biased region" description="Polar residues" evidence="1">
    <location>
        <begin position="210"/>
        <end position="223"/>
    </location>
</feature>
<feature type="compositionally biased region" description="Basic and acidic residues" evidence="1">
    <location>
        <begin position="192"/>
        <end position="209"/>
    </location>
</feature>
<evidence type="ECO:0000313" key="5">
    <source>
        <dbReference type="Proteomes" id="UP000644507"/>
    </source>
</evidence>
<evidence type="ECO:0000256" key="1">
    <source>
        <dbReference type="SAM" id="MobiDB-lite"/>
    </source>
</evidence>